<evidence type="ECO:0000313" key="1">
    <source>
        <dbReference type="EMBL" id="TGJ77218.1"/>
    </source>
</evidence>
<proteinExistence type="predicted"/>
<dbReference type="Proteomes" id="UP000297714">
    <property type="component" value="Unassembled WGS sequence"/>
</dbReference>
<evidence type="ECO:0000313" key="2">
    <source>
        <dbReference type="Proteomes" id="UP000297714"/>
    </source>
</evidence>
<dbReference type="EMBL" id="SRMQ01000002">
    <property type="protein sequence ID" value="TGJ77218.1"/>
    <property type="molecule type" value="Genomic_DNA"/>
</dbReference>
<dbReference type="InterPro" id="IPR008767">
    <property type="entry name" value="Phage_SPP1_head-tail_adaptor"/>
</dbReference>
<accession>A0A4Z0YBB4</accession>
<dbReference type="Gene3D" id="2.40.10.270">
    <property type="entry name" value="Bacteriophage SPP1 head-tail adaptor protein"/>
    <property type="match status" value="1"/>
</dbReference>
<dbReference type="InterPro" id="IPR038666">
    <property type="entry name" value="SSP1_head-tail_sf"/>
</dbReference>
<gene>
    <name evidence="1" type="ORF">CAGA_05870</name>
</gene>
<name>A0A4Z0YBB4_9FIRM</name>
<dbReference type="Pfam" id="PF05521">
    <property type="entry name" value="Phage_HCP"/>
    <property type="match status" value="1"/>
</dbReference>
<keyword evidence="2" id="KW-1185">Reference proteome</keyword>
<dbReference type="AlphaFoldDB" id="A0A4Z0YBB4"/>
<dbReference type="OrthoDB" id="9808209at2"/>
<dbReference type="NCBIfam" id="TIGR01563">
    <property type="entry name" value="gp16_SPP1"/>
    <property type="match status" value="1"/>
</dbReference>
<comment type="caution">
    <text evidence="1">The sequence shown here is derived from an EMBL/GenBank/DDBJ whole genome shotgun (WGS) entry which is preliminary data.</text>
</comment>
<sequence>MIVMSGCMSITTNLRMQFKGECALKLKDKKIEVLAVTHTKDPDGYSIETLTPIAPPMWAYFRQLSGKEVYAAMSVQATEEVQFVINWRGDITTAHVIRYKGVLYDITRVDTFEGYKQDLTLYCKKRGR</sequence>
<organism evidence="1 2">
    <name type="scientific">Caproiciproducens galactitolivorans</name>
    <dbReference type="NCBI Taxonomy" id="642589"/>
    <lineage>
        <taxon>Bacteria</taxon>
        <taxon>Bacillati</taxon>
        <taxon>Bacillota</taxon>
        <taxon>Clostridia</taxon>
        <taxon>Eubacteriales</taxon>
        <taxon>Acutalibacteraceae</taxon>
        <taxon>Caproiciproducens</taxon>
    </lineage>
</organism>
<protein>
    <submittedName>
        <fullName evidence="1">Phage head-tail joining protein</fullName>
    </submittedName>
</protein>
<reference evidence="1 2" key="1">
    <citation type="submission" date="2019-04" db="EMBL/GenBank/DDBJ databases">
        <authorList>
            <person name="Poehlein A."/>
            <person name="Bengelsdorf F.R."/>
            <person name="Duerre P."/>
            <person name="Daniel R."/>
        </authorList>
    </citation>
    <scope>NUCLEOTIDE SEQUENCE [LARGE SCALE GENOMIC DNA]</scope>
    <source>
        <strain evidence="1 2">BS-1</strain>
    </source>
</reference>